<dbReference type="InterPro" id="IPR005467">
    <property type="entry name" value="His_kinase_dom"/>
</dbReference>
<evidence type="ECO:0000256" key="8">
    <source>
        <dbReference type="ARBA" id="ARBA00023012"/>
    </source>
</evidence>
<dbReference type="SMART" id="SM00387">
    <property type="entry name" value="HATPase_c"/>
    <property type="match status" value="1"/>
</dbReference>
<evidence type="ECO:0000256" key="3">
    <source>
        <dbReference type="ARBA" id="ARBA00022553"/>
    </source>
</evidence>
<evidence type="ECO:0000256" key="6">
    <source>
        <dbReference type="ARBA" id="ARBA00022777"/>
    </source>
</evidence>
<dbReference type="InterPro" id="IPR004358">
    <property type="entry name" value="Sig_transdc_His_kin-like_C"/>
</dbReference>
<dbReference type="InterPro" id="IPR003661">
    <property type="entry name" value="HisK_dim/P_dom"/>
</dbReference>
<dbReference type="PRINTS" id="PR00344">
    <property type="entry name" value="BCTRLSENSOR"/>
</dbReference>
<dbReference type="InterPro" id="IPR050736">
    <property type="entry name" value="Sensor_HK_Regulatory"/>
</dbReference>
<feature type="domain" description="Histidine kinase" evidence="10">
    <location>
        <begin position="143"/>
        <end position="358"/>
    </location>
</feature>
<dbReference type="PANTHER" id="PTHR43711:SF1">
    <property type="entry name" value="HISTIDINE KINASE 1"/>
    <property type="match status" value="1"/>
</dbReference>
<proteinExistence type="predicted"/>
<sequence length="359" mass="40511">MKQRVARMLKAVLRVIGHVLQLALFFAVLAMSWTGATYLTEALYVYTGRPSWDYFADLFNVILGFVFCILFFMVMGLFFRRKEMILLTTIIDAIRRIAKGDFSVKLEYPNRRGDFNKQIVDSINEMAGALGQMEMMRQDFISNVSHEIQSPLTSIGGFARALRNPALPAEQREHYLDIIESESRRLSQMSDNLLKLSSLETDRASMDTRRIRLDRQLKSVILATEPQWLGKGIQVTLEADETEVEAVEDLLGQVWMNLLHNSIKFTPAGGEIAFKLSAGKDFATVTVADTGIGIGQQDLLHIFERFYKADKSRNRAVGGSGLGLSIVKKIAEIHRGEISVHSVPGQGTRFTVRIPYNWK</sequence>
<dbReference type="CDD" id="cd00082">
    <property type="entry name" value="HisKA"/>
    <property type="match status" value="1"/>
</dbReference>
<feature type="transmembrane region" description="Helical" evidence="9">
    <location>
        <begin position="12"/>
        <end position="34"/>
    </location>
</feature>
<protein>
    <recommendedName>
        <fullName evidence="2">histidine kinase</fullName>
        <ecNumber evidence="2">2.7.13.3</ecNumber>
    </recommendedName>
</protein>
<feature type="transmembrane region" description="Helical" evidence="9">
    <location>
        <begin position="54"/>
        <end position="79"/>
    </location>
</feature>
<evidence type="ECO:0000256" key="9">
    <source>
        <dbReference type="SAM" id="Phobius"/>
    </source>
</evidence>
<keyword evidence="12" id="KW-1185">Reference proteome</keyword>
<accession>A0ABU7VS56</accession>
<dbReference type="SMART" id="SM00388">
    <property type="entry name" value="HisKA"/>
    <property type="match status" value="1"/>
</dbReference>
<dbReference type="Gene3D" id="6.10.340.10">
    <property type="match status" value="1"/>
</dbReference>
<keyword evidence="7" id="KW-0067">ATP-binding</keyword>
<dbReference type="Gene3D" id="1.10.287.130">
    <property type="match status" value="1"/>
</dbReference>
<dbReference type="PANTHER" id="PTHR43711">
    <property type="entry name" value="TWO-COMPONENT HISTIDINE KINASE"/>
    <property type="match status" value="1"/>
</dbReference>
<dbReference type="Proteomes" id="UP001306950">
    <property type="component" value="Unassembled WGS sequence"/>
</dbReference>
<dbReference type="SUPFAM" id="SSF47384">
    <property type="entry name" value="Homodimeric domain of signal transducing histidine kinase"/>
    <property type="match status" value="1"/>
</dbReference>
<dbReference type="Pfam" id="PF02518">
    <property type="entry name" value="HATPase_c"/>
    <property type="match status" value="1"/>
</dbReference>
<dbReference type="EMBL" id="JAZHPZ010000003">
    <property type="protein sequence ID" value="MEF2966046.1"/>
    <property type="molecule type" value="Genomic_DNA"/>
</dbReference>
<evidence type="ECO:0000313" key="11">
    <source>
        <dbReference type="EMBL" id="MEF2966046.1"/>
    </source>
</evidence>
<dbReference type="RefSeq" id="WP_331846265.1">
    <property type="nucleotide sequence ID" value="NZ_JAZHPZ010000003.1"/>
</dbReference>
<evidence type="ECO:0000313" key="12">
    <source>
        <dbReference type="Proteomes" id="UP001306950"/>
    </source>
</evidence>
<evidence type="ECO:0000256" key="1">
    <source>
        <dbReference type="ARBA" id="ARBA00000085"/>
    </source>
</evidence>
<keyword evidence="4" id="KW-0808">Transferase</keyword>
<gene>
    <name evidence="11" type="ORF">V3851_09400</name>
</gene>
<dbReference type="EC" id="2.7.13.3" evidence="2"/>
<dbReference type="InterPro" id="IPR036890">
    <property type="entry name" value="HATPase_C_sf"/>
</dbReference>
<evidence type="ECO:0000259" key="10">
    <source>
        <dbReference type="PROSITE" id="PS50109"/>
    </source>
</evidence>
<dbReference type="Gene3D" id="3.30.565.10">
    <property type="entry name" value="Histidine kinase-like ATPase, C-terminal domain"/>
    <property type="match status" value="1"/>
</dbReference>
<keyword evidence="3" id="KW-0597">Phosphoprotein</keyword>
<dbReference type="PROSITE" id="PS50109">
    <property type="entry name" value="HIS_KIN"/>
    <property type="match status" value="1"/>
</dbReference>
<evidence type="ECO:0000256" key="7">
    <source>
        <dbReference type="ARBA" id="ARBA00022840"/>
    </source>
</evidence>
<keyword evidence="9" id="KW-0472">Membrane</keyword>
<dbReference type="InterPro" id="IPR003594">
    <property type="entry name" value="HATPase_dom"/>
</dbReference>
<dbReference type="Pfam" id="PF00512">
    <property type="entry name" value="HisKA"/>
    <property type="match status" value="1"/>
</dbReference>
<reference evidence="11 12" key="1">
    <citation type="submission" date="2024-02" db="EMBL/GenBank/DDBJ databases">
        <title>A nitrogen-fixing paenibacillus bacterium.</title>
        <authorList>
            <person name="Zhang W.L."/>
            <person name="Chen S.F."/>
        </authorList>
    </citation>
    <scope>NUCLEOTIDE SEQUENCE [LARGE SCALE GENOMIC DNA]</scope>
    <source>
        <strain evidence="11 12">M1</strain>
    </source>
</reference>
<keyword evidence="9" id="KW-0812">Transmembrane</keyword>
<dbReference type="InterPro" id="IPR036097">
    <property type="entry name" value="HisK_dim/P_sf"/>
</dbReference>
<evidence type="ECO:0000256" key="5">
    <source>
        <dbReference type="ARBA" id="ARBA00022741"/>
    </source>
</evidence>
<keyword evidence="6 11" id="KW-0418">Kinase</keyword>
<dbReference type="SUPFAM" id="SSF55874">
    <property type="entry name" value="ATPase domain of HSP90 chaperone/DNA topoisomerase II/histidine kinase"/>
    <property type="match status" value="1"/>
</dbReference>
<keyword evidence="9" id="KW-1133">Transmembrane helix</keyword>
<organism evidence="11 12">
    <name type="scientific">Paenibacillus haidiansis</name>
    <dbReference type="NCBI Taxonomy" id="1574488"/>
    <lineage>
        <taxon>Bacteria</taxon>
        <taxon>Bacillati</taxon>
        <taxon>Bacillota</taxon>
        <taxon>Bacilli</taxon>
        <taxon>Bacillales</taxon>
        <taxon>Paenibacillaceae</taxon>
        <taxon>Paenibacillus</taxon>
    </lineage>
</organism>
<dbReference type="GO" id="GO:0016301">
    <property type="term" value="F:kinase activity"/>
    <property type="evidence" value="ECO:0007669"/>
    <property type="project" value="UniProtKB-KW"/>
</dbReference>
<keyword evidence="5" id="KW-0547">Nucleotide-binding</keyword>
<evidence type="ECO:0000256" key="2">
    <source>
        <dbReference type="ARBA" id="ARBA00012438"/>
    </source>
</evidence>
<comment type="caution">
    <text evidence="11">The sequence shown here is derived from an EMBL/GenBank/DDBJ whole genome shotgun (WGS) entry which is preliminary data.</text>
</comment>
<comment type="catalytic activity">
    <reaction evidence="1">
        <text>ATP + protein L-histidine = ADP + protein N-phospho-L-histidine.</text>
        <dbReference type="EC" id="2.7.13.3"/>
    </reaction>
</comment>
<name>A0ABU7VS56_9BACL</name>
<dbReference type="CDD" id="cd16922">
    <property type="entry name" value="HATPase_EvgS-ArcB-TorS-like"/>
    <property type="match status" value="1"/>
</dbReference>
<keyword evidence="8" id="KW-0902">Two-component regulatory system</keyword>
<dbReference type="CDD" id="cd06225">
    <property type="entry name" value="HAMP"/>
    <property type="match status" value="1"/>
</dbReference>
<evidence type="ECO:0000256" key="4">
    <source>
        <dbReference type="ARBA" id="ARBA00022679"/>
    </source>
</evidence>